<dbReference type="GO" id="GO:0003908">
    <property type="term" value="F:methylated-DNA-[protein]-cysteine S-methyltransferase activity"/>
    <property type="evidence" value="ECO:0007669"/>
    <property type="project" value="UniProtKB-EC"/>
</dbReference>
<comment type="caution">
    <text evidence="11">The sequence shown here is derived from an EMBL/GenBank/DDBJ whole genome shotgun (WGS) entry which is preliminary data.</text>
</comment>
<comment type="similarity">
    <text evidence="8">Belongs to the MGMT family.</text>
</comment>
<comment type="catalytic activity">
    <reaction evidence="7 8">
        <text>a 6-O-methyl-2'-deoxyguanosine in DNA + L-cysteinyl-[protein] = S-methyl-L-cysteinyl-[protein] + a 2'-deoxyguanosine in DNA</text>
        <dbReference type="Rhea" id="RHEA:24000"/>
        <dbReference type="Rhea" id="RHEA-COMP:10131"/>
        <dbReference type="Rhea" id="RHEA-COMP:10132"/>
        <dbReference type="Rhea" id="RHEA-COMP:11367"/>
        <dbReference type="Rhea" id="RHEA-COMP:11368"/>
        <dbReference type="ChEBI" id="CHEBI:29950"/>
        <dbReference type="ChEBI" id="CHEBI:82612"/>
        <dbReference type="ChEBI" id="CHEBI:85445"/>
        <dbReference type="ChEBI" id="CHEBI:85448"/>
        <dbReference type="EC" id="2.1.1.63"/>
    </reaction>
</comment>
<dbReference type="EMBL" id="JAOTJC010000004">
    <property type="protein sequence ID" value="MCU7553453.1"/>
    <property type="molecule type" value="Genomic_DNA"/>
</dbReference>
<evidence type="ECO:0000313" key="11">
    <source>
        <dbReference type="EMBL" id="MCU7553453.1"/>
    </source>
</evidence>
<comment type="catalytic activity">
    <reaction evidence="1 8">
        <text>a 4-O-methyl-thymidine in DNA + L-cysteinyl-[protein] = a thymidine in DNA + S-methyl-L-cysteinyl-[protein]</text>
        <dbReference type="Rhea" id="RHEA:53428"/>
        <dbReference type="Rhea" id="RHEA-COMP:10131"/>
        <dbReference type="Rhea" id="RHEA-COMP:10132"/>
        <dbReference type="Rhea" id="RHEA-COMP:13555"/>
        <dbReference type="Rhea" id="RHEA-COMP:13556"/>
        <dbReference type="ChEBI" id="CHEBI:29950"/>
        <dbReference type="ChEBI" id="CHEBI:82612"/>
        <dbReference type="ChEBI" id="CHEBI:137386"/>
        <dbReference type="ChEBI" id="CHEBI:137387"/>
        <dbReference type="EC" id="2.1.1.63"/>
    </reaction>
</comment>
<keyword evidence="5 8" id="KW-0227">DNA damage</keyword>
<name>A0ABT2VLY4_9ALTE</name>
<feature type="domain" description="Methylated-DNA-[protein]-cysteine S-methyltransferase DNA binding" evidence="9">
    <location>
        <begin position="69"/>
        <end position="149"/>
    </location>
</feature>
<dbReference type="CDD" id="cd06445">
    <property type="entry name" value="ATase"/>
    <property type="match status" value="1"/>
</dbReference>
<dbReference type="RefSeq" id="WP_262992150.1">
    <property type="nucleotide sequence ID" value="NZ_JAOTJC010000004.1"/>
</dbReference>
<dbReference type="SUPFAM" id="SSF46767">
    <property type="entry name" value="Methylated DNA-protein cysteine methyltransferase, C-terminal domain"/>
    <property type="match status" value="1"/>
</dbReference>
<dbReference type="GO" id="GO:0032259">
    <property type="term" value="P:methylation"/>
    <property type="evidence" value="ECO:0007669"/>
    <property type="project" value="UniProtKB-KW"/>
</dbReference>
<feature type="active site" description="Nucleophile; methyl group acceptor" evidence="8">
    <location>
        <position position="120"/>
    </location>
</feature>
<evidence type="ECO:0000256" key="1">
    <source>
        <dbReference type="ARBA" id="ARBA00001286"/>
    </source>
</evidence>
<comment type="function">
    <text evidence="8">Involved in the cellular defense against the biological effects of O6-methylguanine (O6-MeG) and O4-methylthymine (O4-MeT) in DNA. Repairs the methylated nucleobase in DNA by stoichiometrically transferring the methyl group to a cysteine residue in the enzyme. This is a suicide reaction: the enzyme is irreversibly inactivated.</text>
</comment>
<dbReference type="Pfam" id="PF02870">
    <property type="entry name" value="Methyltransf_1N"/>
    <property type="match status" value="1"/>
</dbReference>
<evidence type="ECO:0000256" key="6">
    <source>
        <dbReference type="ARBA" id="ARBA00023204"/>
    </source>
</evidence>
<evidence type="ECO:0000256" key="5">
    <source>
        <dbReference type="ARBA" id="ARBA00022763"/>
    </source>
</evidence>
<dbReference type="InterPro" id="IPR036388">
    <property type="entry name" value="WH-like_DNA-bd_sf"/>
</dbReference>
<comment type="miscellaneous">
    <text evidence="8">This enzyme catalyzes only one turnover and therefore is not strictly catalytic. According to one definition, an enzyme is a biocatalyst that acts repeatedly and over many reaction cycles.</text>
</comment>
<dbReference type="PANTHER" id="PTHR10815">
    <property type="entry name" value="METHYLATED-DNA--PROTEIN-CYSTEINE METHYLTRANSFERASE"/>
    <property type="match status" value="1"/>
</dbReference>
<evidence type="ECO:0000256" key="7">
    <source>
        <dbReference type="ARBA" id="ARBA00049348"/>
    </source>
</evidence>
<evidence type="ECO:0000313" key="12">
    <source>
        <dbReference type="Proteomes" id="UP001209257"/>
    </source>
</evidence>
<evidence type="ECO:0000256" key="2">
    <source>
        <dbReference type="ARBA" id="ARBA00022490"/>
    </source>
</evidence>
<dbReference type="SUPFAM" id="SSF53155">
    <property type="entry name" value="Methylated DNA-protein cysteine methyltransferase domain"/>
    <property type="match status" value="1"/>
</dbReference>
<evidence type="ECO:0000256" key="4">
    <source>
        <dbReference type="ARBA" id="ARBA00022679"/>
    </source>
</evidence>
<dbReference type="Pfam" id="PF01035">
    <property type="entry name" value="DNA_binding_1"/>
    <property type="match status" value="1"/>
</dbReference>
<dbReference type="PROSITE" id="PS00374">
    <property type="entry name" value="MGMT"/>
    <property type="match status" value="1"/>
</dbReference>
<keyword evidence="2 8" id="KW-0963">Cytoplasm</keyword>
<comment type="subcellular location">
    <subcellularLocation>
        <location evidence="8">Cytoplasm</location>
    </subcellularLocation>
</comment>
<dbReference type="Gene3D" id="1.10.10.10">
    <property type="entry name" value="Winged helix-like DNA-binding domain superfamily/Winged helix DNA-binding domain"/>
    <property type="match status" value="1"/>
</dbReference>
<feature type="domain" description="Methylguanine DNA methyltransferase ribonuclease-like" evidence="10">
    <location>
        <begin position="1"/>
        <end position="64"/>
    </location>
</feature>
<dbReference type="NCBIfam" id="TIGR00589">
    <property type="entry name" value="ogt"/>
    <property type="match status" value="1"/>
</dbReference>
<sequence length="151" mass="16233">MYTQHFRSACGNVTVSANDDGITAVAFTGNQAPAARPSPLTQQACEQLTAYFAGQRNTFDMPLAMQGTDFQRQVWQALLTLNYGETASYRDIAERIGNPKAVRAVGLANSKNPIAIVVPCHRVIGASGKLTGYAGGLERKRYLLNLEGVAV</sequence>
<dbReference type="Proteomes" id="UP001209257">
    <property type="component" value="Unassembled WGS sequence"/>
</dbReference>
<evidence type="ECO:0000259" key="9">
    <source>
        <dbReference type="Pfam" id="PF01035"/>
    </source>
</evidence>
<keyword evidence="6 8" id="KW-0234">DNA repair</keyword>
<dbReference type="EC" id="2.1.1.63" evidence="8"/>
<evidence type="ECO:0000256" key="8">
    <source>
        <dbReference type="HAMAP-Rule" id="MF_00772"/>
    </source>
</evidence>
<dbReference type="HAMAP" id="MF_00772">
    <property type="entry name" value="OGT"/>
    <property type="match status" value="1"/>
</dbReference>
<dbReference type="InterPro" id="IPR014048">
    <property type="entry name" value="MethylDNA_cys_MeTrfase_DNA-bd"/>
</dbReference>
<gene>
    <name evidence="11" type="ORF">OCL06_02440</name>
</gene>
<dbReference type="InterPro" id="IPR036217">
    <property type="entry name" value="MethylDNA_cys_MeTrfase_DNAb"/>
</dbReference>
<reference evidence="12" key="1">
    <citation type="submission" date="2023-07" db="EMBL/GenBank/DDBJ databases">
        <title>Study on multiphase classification of strain Alteromonas salexigens isolated from the Yellow Sea.</title>
        <authorList>
            <person name="Sun L."/>
        </authorList>
    </citation>
    <scope>NUCLEOTIDE SEQUENCE [LARGE SCALE GENOMIC DNA]</scope>
    <source>
        <strain evidence="12">ASW11-19</strain>
    </source>
</reference>
<dbReference type="PANTHER" id="PTHR10815:SF5">
    <property type="entry name" value="METHYLATED-DNA--PROTEIN-CYSTEINE METHYLTRANSFERASE"/>
    <property type="match status" value="1"/>
</dbReference>
<dbReference type="InterPro" id="IPR001497">
    <property type="entry name" value="MethylDNA_cys_MeTrfase_AS"/>
</dbReference>
<keyword evidence="3 8" id="KW-0489">Methyltransferase</keyword>
<dbReference type="Gene3D" id="3.30.160.70">
    <property type="entry name" value="Methylated DNA-protein cysteine methyltransferase domain"/>
    <property type="match status" value="1"/>
</dbReference>
<dbReference type="InterPro" id="IPR036631">
    <property type="entry name" value="MGMT_N_sf"/>
</dbReference>
<organism evidence="11 12">
    <name type="scientific">Alteromonas salexigens</name>
    <dbReference type="NCBI Taxonomy" id="2982530"/>
    <lineage>
        <taxon>Bacteria</taxon>
        <taxon>Pseudomonadati</taxon>
        <taxon>Pseudomonadota</taxon>
        <taxon>Gammaproteobacteria</taxon>
        <taxon>Alteromonadales</taxon>
        <taxon>Alteromonadaceae</taxon>
        <taxon>Alteromonas/Salinimonas group</taxon>
        <taxon>Alteromonas</taxon>
    </lineage>
</organism>
<evidence type="ECO:0000259" key="10">
    <source>
        <dbReference type="Pfam" id="PF02870"/>
    </source>
</evidence>
<proteinExistence type="inferred from homology"/>
<protein>
    <recommendedName>
        <fullName evidence="8">Methylated-DNA--protein-cysteine methyltransferase</fullName>
        <ecNumber evidence="8">2.1.1.63</ecNumber>
    </recommendedName>
    <alternativeName>
        <fullName evidence="8">6-O-methylguanine-DNA methyltransferase</fullName>
        <shortName evidence="8">MGMT</shortName>
    </alternativeName>
    <alternativeName>
        <fullName evidence="8">O-6-methylguanine-DNA-alkyltransferase</fullName>
    </alternativeName>
</protein>
<accession>A0ABT2VLY4</accession>
<keyword evidence="4 8" id="KW-0808">Transferase</keyword>
<keyword evidence="12" id="KW-1185">Reference proteome</keyword>
<dbReference type="InterPro" id="IPR023546">
    <property type="entry name" value="MGMT"/>
</dbReference>
<evidence type="ECO:0000256" key="3">
    <source>
        <dbReference type="ARBA" id="ARBA00022603"/>
    </source>
</evidence>
<dbReference type="InterPro" id="IPR008332">
    <property type="entry name" value="MethylG_MeTrfase_N"/>
</dbReference>